<name>A0A7X0XNB1_9LIST</name>
<gene>
    <name evidence="2" type="ORF">HB902_16350</name>
</gene>
<accession>A0A7X0XNB1</accession>
<evidence type="ECO:0000313" key="2">
    <source>
        <dbReference type="EMBL" id="MBC1563646.1"/>
    </source>
</evidence>
<dbReference type="NCBIfam" id="NF041498">
    <property type="entry name" value="MobP2"/>
    <property type="match status" value="1"/>
</dbReference>
<protein>
    <recommendedName>
        <fullName evidence="4">Relaxase</fullName>
    </recommendedName>
</protein>
<organism evidence="2 3">
    <name type="scientific">Listeria booriae</name>
    <dbReference type="NCBI Taxonomy" id="1552123"/>
    <lineage>
        <taxon>Bacteria</taxon>
        <taxon>Bacillati</taxon>
        <taxon>Bacillota</taxon>
        <taxon>Bacilli</taxon>
        <taxon>Bacillales</taxon>
        <taxon>Listeriaceae</taxon>
        <taxon>Listeria</taxon>
    </lineage>
</organism>
<dbReference type="RefSeq" id="WP_185430526.1">
    <property type="nucleotide sequence ID" value="NZ_JAARRW010000010.1"/>
</dbReference>
<comment type="caution">
    <text evidence="2">The sequence shown here is derived from an EMBL/GenBank/DDBJ whole genome shotgun (WGS) entry which is preliminary data.</text>
</comment>
<dbReference type="Proteomes" id="UP000541955">
    <property type="component" value="Unassembled WGS sequence"/>
</dbReference>
<feature type="compositionally biased region" description="Polar residues" evidence="1">
    <location>
        <begin position="564"/>
        <end position="581"/>
    </location>
</feature>
<reference evidence="2 3" key="1">
    <citation type="submission" date="2020-03" db="EMBL/GenBank/DDBJ databases">
        <title>Soil Listeria distribution.</title>
        <authorList>
            <person name="Liao J."/>
            <person name="Wiedmann M."/>
        </authorList>
    </citation>
    <scope>NUCLEOTIDE SEQUENCE [LARGE SCALE GENOMIC DNA]</scope>
    <source>
        <strain evidence="2 3">FSL L7-1387</strain>
    </source>
</reference>
<evidence type="ECO:0000313" key="3">
    <source>
        <dbReference type="Proteomes" id="UP000541955"/>
    </source>
</evidence>
<dbReference type="EMBL" id="JAARRW010000010">
    <property type="protein sequence ID" value="MBC1563646.1"/>
    <property type="molecule type" value="Genomic_DNA"/>
</dbReference>
<evidence type="ECO:0008006" key="4">
    <source>
        <dbReference type="Google" id="ProtNLM"/>
    </source>
</evidence>
<dbReference type="Pfam" id="PF18555">
    <property type="entry name" value="MobL"/>
    <property type="match status" value="1"/>
</dbReference>
<sequence>MRQSPGVFYQTKFVFSGSFTYQSFLEYMDRENARRPEQLASYNLFHNYMGNPEKTTGLFSVTGSYLNEDEKQTFKQQFINAQEKDTIMWQHLFSFTDEWLRKNGMMDPKTRAVDEVRVMEAVRVAMNTIESEEKLQGHIWLGAMHHNTKHIHVHVSAVEREPSREWGDHKVYAKNADGHRYWTGDVVYEPKGKMSKDTLAKTKQRFVGQLVDMKQELASIDNLIRKTIVEEKKSHTLLRDKDFQQDLARLYVSLPNDKRKWNYKNAKDQKFKYALDQLSDRYVAIYHPETKKELDAQLGRLAKHYEETYNSVTFEDIKKKQLLPFQQNREQDLKKQLGNAMLQDIKLLEQVRSQKGISRKQLVQALFTPKVAKETDSPYNSEQVEKAMAGLMQREEKTEVAPTKKGGLLNDEGKRLVLEAGGVIRWKEVLPRKPSHKLNRNRDTAPITSKQQIDQALEAMPNRPTELENSPEKTVRPSAILRKGGVIKNGNYPDYVPAGRRMDMTDRMVRKAALPEKAYWKKRREQSQARFLTNQALHKVSRTLDNRAEKWKNQRAFEQLEEQVAQQHANSHRSASQGHVF</sequence>
<dbReference type="AlphaFoldDB" id="A0A7X0XNB1"/>
<proteinExistence type="predicted"/>
<evidence type="ECO:0000256" key="1">
    <source>
        <dbReference type="SAM" id="MobiDB-lite"/>
    </source>
</evidence>
<feature type="region of interest" description="Disordered" evidence="1">
    <location>
        <begin position="562"/>
        <end position="581"/>
    </location>
</feature>
<dbReference type="InterPro" id="IPR048101">
    <property type="entry name" value="MobP2"/>
</dbReference>
<dbReference type="InterPro" id="IPR041073">
    <property type="entry name" value="MobL"/>
</dbReference>